<keyword evidence="3" id="KW-0812">Transmembrane</keyword>
<accession>A0ABZ0TWR5</accession>
<dbReference type="PRINTS" id="PR00834">
    <property type="entry name" value="PROTEASES2C"/>
</dbReference>
<dbReference type="EMBL" id="CP139558">
    <property type="protein sequence ID" value="WPU96593.1"/>
    <property type="molecule type" value="Genomic_DNA"/>
</dbReference>
<dbReference type="GO" id="GO:0006508">
    <property type="term" value="P:proteolysis"/>
    <property type="evidence" value="ECO:0007669"/>
    <property type="project" value="UniProtKB-KW"/>
</dbReference>
<evidence type="ECO:0000256" key="2">
    <source>
        <dbReference type="ARBA" id="ARBA00022801"/>
    </source>
</evidence>
<protein>
    <submittedName>
        <fullName evidence="4">Serine protease</fullName>
    </submittedName>
</protein>
<keyword evidence="3" id="KW-0472">Membrane</keyword>
<evidence type="ECO:0000256" key="1">
    <source>
        <dbReference type="ARBA" id="ARBA00022670"/>
    </source>
</evidence>
<evidence type="ECO:0000313" key="4">
    <source>
        <dbReference type="EMBL" id="WPU96593.1"/>
    </source>
</evidence>
<dbReference type="PANTHER" id="PTHR43343">
    <property type="entry name" value="PEPTIDASE S12"/>
    <property type="match status" value="1"/>
</dbReference>
<dbReference type="GO" id="GO:0008233">
    <property type="term" value="F:peptidase activity"/>
    <property type="evidence" value="ECO:0007669"/>
    <property type="project" value="UniProtKB-KW"/>
</dbReference>
<proteinExistence type="predicted"/>
<keyword evidence="3" id="KW-1133">Transmembrane helix</keyword>
<dbReference type="RefSeq" id="WP_321565686.1">
    <property type="nucleotide sequence ID" value="NZ_CP139558.1"/>
</dbReference>
<sequence length="372" mass="41388">MSDNQLTELIERYLNDDMSHDERIEFELLRKNDAAVDSRVTEHKQFIGLLKQYGERLELEKRLNAIHDEIDVHALKEEVTIHPVWIVRMWRHHHSKISVAASIAIFAILSTLFFTGKLNNHDSRFVQLSQKVDQLQSSNDQLKHTINTSLKNSKPVKPVKPKVVNPGNFRGTGFALSSNGYIATNYHVVTGADSVYVQNASGESFHAKVIYTEPQYDIAILQINDPSFKNLGAVPYNFKKSGSDLGENVYTFGYPSGQEVFGPGSLTAATGYHGDTLNYQVSIPVDYGNSGGPLLDDKGNLIGVIRGLQTQVAGTAFAVKSAYLLKAIQNIPSDSLSKSLTLNNKNTLAGLSRTQQLKKLKNYVFMVKVYNQ</sequence>
<feature type="transmembrane region" description="Helical" evidence="3">
    <location>
        <begin position="97"/>
        <end position="116"/>
    </location>
</feature>
<dbReference type="Proteomes" id="UP001324380">
    <property type="component" value="Chromosome"/>
</dbReference>
<dbReference type="InterPro" id="IPR001940">
    <property type="entry name" value="Peptidase_S1C"/>
</dbReference>
<evidence type="ECO:0000313" key="5">
    <source>
        <dbReference type="Proteomes" id="UP001324380"/>
    </source>
</evidence>
<reference evidence="4 5" key="1">
    <citation type="submission" date="2023-11" db="EMBL/GenBank/DDBJ databases">
        <title>Analysis of the Genomes of Mucilaginibacter gossypii cycad 4 and M. sabulilitoris SNA2: microbes with the potential for plant growth promotion.</title>
        <authorList>
            <person name="Hirsch A.M."/>
            <person name="Humm E."/>
            <person name="Rubbi M."/>
            <person name="Del Vecchio G."/>
            <person name="Ha S.M."/>
            <person name="Pellegrini M."/>
            <person name="Gunsalus R.P."/>
        </authorList>
    </citation>
    <scope>NUCLEOTIDE SEQUENCE [LARGE SCALE GENOMIC DNA]</scope>
    <source>
        <strain evidence="4 5">SNA2</strain>
    </source>
</reference>
<evidence type="ECO:0000256" key="3">
    <source>
        <dbReference type="SAM" id="Phobius"/>
    </source>
</evidence>
<keyword evidence="5" id="KW-1185">Reference proteome</keyword>
<dbReference type="InterPro" id="IPR009003">
    <property type="entry name" value="Peptidase_S1_PA"/>
</dbReference>
<dbReference type="SUPFAM" id="SSF50494">
    <property type="entry name" value="Trypsin-like serine proteases"/>
    <property type="match status" value="1"/>
</dbReference>
<keyword evidence="1 4" id="KW-0645">Protease</keyword>
<gene>
    <name evidence="4" type="ORF">SNE25_13800</name>
</gene>
<organism evidence="4 5">
    <name type="scientific">Mucilaginibacter sabulilitoris</name>
    <dbReference type="NCBI Taxonomy" id="1173583"/>
    <lineage>
        <taxon>Bacteria</taxon>
        <taxon>Pseudomonadati</taxon>
        <taxon>Bacteroidota</taxon>
        <taxon>Sphingobacteriia</taxon>
        <taxon>Sphingobacteriales</taxon>
        <taxon>Sphingobacteriaceae</taxon>
        <taxon>Mucilaginibacter</taxon>
    </lineage>
</organism>
<name>A0ABZ0TWR5_9SPHI</name>
<dbReference type="Pfam" id="PF13365">
    <property type="entry name" value="Trypsin_2"/>
    <property type="match status" value="1"/>
</dbReference>
<dbReference type="InterPro" id="IPR051201">
    <property type="entry name" value="Chloro_Bact_Ser_Proteases"/>
</dbReference>
<dbReference type="Gene3D" id="2.40.10.120">
    <property type="match status" value="1"/>
</dbReference>
<keyword evidence="2" id="KW-0378">Hydrolase</keyword>
<dbReference type="PANTHER" id="PTHR43343:SF3">
    <property type="entry name" value="PROTEASE DO-LIKE 8, CHLOROPLASTIC"/>
    <property type="match status" value="1"/>
</dbReference>